<proteinExistence type="predicted"/>
<gene>
    <name evidence="3" type="primary">ORF227</name>
</gene>
<accession>A0A8F1Y2G1</accession>
<keyword evidence="2" id="KW-0812">Transmembrane</keyword>
<protein>
    <submittedName>
        <fullName evidence="3">Uncharacterized protein</fullName>
    </submittedName>
</protein>
<keyword evidence="2" id="KW-1133">Transmembrane helix</keyword>
<dbReference type="AlphaFoldDB" id="A0A8F1Y2G1"/>
<geneLocation type="mitochondrion" evidence="3"/>
<evidence type="ECO:0000256" key="2">
    <source>
        <dbReference type="SAM" id="Phobius"/>
    </source>
</evidence>
<feature type="region of interest" description="Disordered" evidence="1">
    <location>
        <begin position="81"/>
        <end position="110"/>
    </location>
</feature>
<organism evidence="3">
    <name type="scientific">Clonostachys compactiuscula</name>
    <dbReference type="NCBI Taxonomy" id="122660"/>
    <lineage>
        <taxon>Eukaryota</taxon>
        <taxon>Fungi</taxon>
        <taxon>Dikarya</taxon>
        <taxon>Ascomycota</taxon>
        <taxon>Pezizomycotina</taxon>
        <taxon>Sordariomycetes</taxon>
        <taxon>Hypocreomycetidae</taxon>
        <taxon>Hypocreales</taxon>
        <taxon>Bionectriaceae</taxon>
        <taxon>Clonostachys</taxon>
    </lineage>
</organism>
<feature type="transmembrane region" description="Helical" evidence="2">
    <location>
        <begin position="41"/>
        <end position="62"/>
    </location>
</feature>
<name>A0A8F1Y2G1_9HYPO</name>
<reference evidence="3" key="1">
    <citation type="submission" date="2020-09" db="EMBL/GenBank/DDBJ databases">
        <authorList>
            <person name="Zhao Z.Y."/>
            <person name="Zhu K.F."/>
            <person name="Tang D.X."/>
            <person name="Wang Y.B."/>
            <person name="Wang Y."/>
            <person name="Geng Y.P."/>
            <person name="Yu H."/>
        </authorList>
    </citation>
    <scope>NUCLEOTIDE SEQUENCE</scope>
</reference>
<evidence type="ECO:0000313" key="3">
    <source>
        <dbReference type="EMBL" id="QWS06156.1"/>
    </source>
</evidence>
<keyword evidence="2" id="KW-0472">Membrane</keyword>
<dbReference type="EMBL" id="MW030498">
    <property type="protein sequence ID" value="QWS06156.1"/>
    <property type="molecule type" value="Genomic_DNA"/>
</dbReference>
<reference evidence="3" key="2">
    <citation type="journal article" date="2021" name="Int. J. Mol. Sci.">
        <title>Comparative Analysis of Mitochondrial Genome Features among Four Clonostachys Species and Insight into Their Systematic Positions in the Order Hypocreales.</title>
        <authorList>
            <person name="Zhao Z."/>
            <person name="Zhu K."/>
            <person name="Tang D."/>
            <person name="Wang Y."/>
            <person name="Wang Y."/>
            <person name="Zhang G."/>
            <person name="Geng Y."/>
            <person name="Yu H."/>
        </authorList>
    </citation>
    <scope>NUCLEOTIDE SEQUENCE</scope>
</reference>
<feature type="compositionally biased region" description="Low complexity" evidence="1">
    <location>
        <begin position="81"/>
        <end position="105"/>
    </location>
</feature>
<evidence type="ECO:0000256" key="1">
    <source>
        <dbReference type="SAM" id="MobiDB-lite"/>
    </source>
</evidence>
<sequence>MGKMYVVMLLESSKVIGAGTKFYSNLKVKFNLFLFLNHFSLISWIKILLILILYINTILILIDFDIFSTVYCDSGEGEESNNNSASISQNNAENESQNQNQNLNQERNREYVSSRNVSRMNWDYISESPYCSGTYIPLSDVEYKDETPFTGFDIDSLKSLLKPSMDYKKVFLQDPKSMTESQLWQNAGIMRDVVTNAGSSPTPVDARSLEWVEGRIERLETERGGRH</sequence>
<keyword evidence="3" id="KW-0496">Mitochondrion</keyword>